<evidence type="ECO:0000256" key="10">
    <source>
        <dbReference type="ARBA" id="ARBA00022840"/>
    </source>
</evidence>
<dbReference type="InterPro" id="IPR013656">
    <property type="entry name" value="PAS_4"/>
</dbReference>
<feature type="transmembrane region" description="Helical" evidence="14">
    <location>
        <begin position="173"/>
        <end position="195"/>
    </location>
</feature>
<keyword evidence="9" id="KW-0418">Kinase</keyword>
<comment type="subcellular location">
    <subcellularLocation>
        <location evidence="2">Cell membrane</location>
        <topology evidence="2">Multi-pass membrane protein</topology>
    </subcellularLocation>
</comment>
<dbReference type="InterPro" id="IPR036890">
    <property type="entry name" value="HATPase_C_sf"/>
</dbReference>
<evidence type="ECO:0000313" key="17">
    <source>
        <dbReference type="EMBL" id="CAB4893618.1"/>
    </source>
</evidence>
<proteinExistence type="predicted"/>
<dbReference type="Pfam" id="PF02518">
    <property type="entry name" value="HATPase_c"/>
    <property type="match status" value="1"/>
</dbReference>
<dbReference type="Gene3D" id="3.30.450.20">
    <property type="entry name" value="PAS domain"/>
    <property type="match status" value="2"/>
</dbReference>
<reference evidence="17" key="1">
    <citation type="submission" date="2020-05" db="EMBL/GenBank/DDBJ databases">
        <authorList>
            <person name="Chiriac C."/>
            <person name="Salcher M."/>
            <person name="Ghai R."/>
            <person name="Kavagutti S V."/>
        </authorList>
    </citation>
    <scope>NUCLEOTIDE SEQUENCE</scope>
</reference>
<evidence type="ECO:0000256" key="11">
    <source>
        <dbReference type="ARBA" id="ARBA00022989"/>
    </source>
</evidence>
<dbReference type="PRINTS" id="PR00344">
    <property type="entry name" value="BCTRLSENSOR"/>
</dbReference>
<dbReference type="Pfam" id="PF17203">
    <property type="entry name" value="sCache_3_2"/>
    <property type="match status" value="1"/>
</dbReference>
<evidence type="ECO:0000256" key="5">
    <source>
        <dbReference type="ARBA" id="ARBA00022553"/>
    </source>
</evidence>
<keyword evidence="10" id="KW-0067">ATP-binding</keyword>
<name>A0A6J7FI83_9ZZZZ</name>
<dbReference type="SUPFAM" id="SSF103190">
    <property type="entry name" value="Sensory domain-like"/>
    <property type="match status" value="1"/>
</dbReference>
<evidence type="ECO:0000256" key="13">
    <source>
        <dbReference type="ARBA" id="ARBA00023136"/>
    </source>
</evidence>
<keyword evidence="12" id="KW-0902">Two-component regulatory system</keyword>
<protein>
    <recommendedName>
        <fullName evidence="3">histidine kinase</fullName>
        <ecNumber evidence="3">2.7.13.3</ecNumber>
    </recommendedName>
</protein>
<evidence type="ECO:0000256" key="7">
    <source>
        <dbReference type="ARBA" id="ARBA00022692"/>
    </source>
</evidence>
<keyword evidence="13 14" id="KW-0472">Membrane</keyword>
<evidence type="ECO:0000259" key="15">
    <source>
        <dbReference type="PROSITE" id="PS50109"/>
    </source>
</evidence>
<dbReference type="GO" id="GO:0005524">
    <property type="term" value="F:ATP binding"/>
    <property type="evidence" value="ECO:0007669"/>
    <property type="project" value="UniProtKB-KW"/>
</dbReference>
<evidence type="ECO:0000256" key="8">
    <source>
        <dbReference type="ARBA" id="ARBA00022741"/>
    </source>
</evidence>
<dbReference type="InterPro" id="IPR000014">
    <property type="entry name" value="PAS"/>
</dbReference>
<keyword evidence="5" id="KW-0597">Phosphoprotein</keyword>
<dbReference type="SMART" id="SM00091">
    <property type="entry name" value="PAS"/>
    <property type="match status" value="1"/>
</dbReference>
<feature type="domain" description="PAS" evidence="16">
    <location>
        <begin position="213"/>
        <end position="253"/>
    </location>
</feature>
<gene>
    <name evidence="17" type="ORF">UFOPK3564_00162</name>
</gene>
<dbReference type="PANTHER" id="PTHR44936">
    <property type="entry name" value="SENSOR PROTEIN CREC"/>
    <property type="match status" value="1"/>
</dbReference>
<sequence>MSRRRLIDRSLATRLLGLQLVVVAVVVAIGAAVAIHSAREATYDRHRDETQAVARILAIEPTVPRALEGRDATRALQPLTERIRRATGMSFITVMRPDRTRVTHPDPGLIGRPFVGRIAPALAGDEFTERYTGTLGRSVRTVSPLRDGSGRIVGLVAVGVTLDRIGDLAAEQLPALVLLALATFAVGGTLSVLLARRIKRQTLGLEPGRITALYEHHDATLHAIGEGVLVTDAAGRLTLANDEARRLLGLGEDAEGRPVAALGLAPDLATLLADRDPVRDATLVVGDRLLLAAHTPTTVDGRPTGTVTILRDRTELEALGRELDAVRGMTDALRAQAHEAANRMHTIVGLVELGRTDEAVRFGSDEASFASDLLADLEARIDEPALVALVLGKVAVARERGVALRVAEDGEVPSTGLPAADLVTIVGNLLDNAIDAAAVRGDGHVDLVLGVVDDELVVEVGDDGPGLPAGAADRLFRAGFTTKPAGAGGRGVGLALVAGAAERLGGSVAAEDRPGGGALLRVLLPLGHAVATGTTEAGR</sequence>
<evidence type="ECO:0000256" key="1">
    <source>
        <dbReference type="ARBA" id="ARBA00000085"/>
    </source>
</evidence>
<dbReference type="InterPro" id="IPR016120">
    <property type="entry name" value="Sig_transdc_His_kin_SpoOB"/>
</dbReference>
<dbReference type="SMART" id="SM00387">
    <property type="entry name" value="HATPase_c"/>
    <property type="match status" value="1"/>
</dbReference>
<dbReference type="InterPro" id="IPR033463">
    <property type="entry name" value="sCache_3"/>
</dbReference>
<dbReference type="GO" id="GO:0005886">
    <property type="term" value="C:plasma membrane"/>
    <property type="evidence" value="ECO:0007669"/>
    <property type="project" value="UniProtKB-SubCell"/>
</dbReference>
<dbReference type="SUPFAM" id="SSF55874">
    <property type="entry name" value="ATPase domain of HSP90 chaperone/DNA topoisomerase II/histidine kinase"/>
    <property type="match status" value="1"/>
</dbReference>
<comment type="catalytic activity">
    <reaction evidence="1">
        <text>ATP + protein L-histidine = ADP + protein N-phospho-L-histidine.</text>
        <dbReference type="EC" id="2.7.13.3"/>
    </reaction>
</comment>
<dbReference type="EMBL" id="CAFBMK010000005">
    <property type="protein sequence ID" value="CAB4893618.1"/>
    <property type="molecule type" value="Genomic_DNA"/>
</dbReference>
<dbReference type="PROSITE" id="PS50112">
    <property type="entry name" value="PAS"/>
    <property type="match status" value="1"/>
</dbReference>
<dbReference type="EC" id="2.7.13.3" evidence="3"/>
<evidence type="ECO:0000256" key="6">
    <source>
        <dbReference type="ARBA" id="ARBA00022679"/>
    </source>
</evidence>
<dbReference type="Pfam" id="PF08448">
    <property type="entry name" value="PAS_4"/>
    <property type="match status" value="1"/>
</dbReference>
<dbReference type="GO" id="GO:0000155">
    <property type="term" value="F:phosphorelay sensor kinase activity"/>
    <property type="evidence" value="ECO:0007669"/>
    <property type="project" value="InterPro"/>
</dbReference>
<evidence type="ECO:0000259" key="16">
    <source>
        <dbReference type="PROSITE" id="PS50112"/>
    </source>
</evidence>
<organism evidence="17">
    <name type="scientific">freshwater metagenome</name>
    <dbReference type="NCBI Taxonomy" id="449393"/>
    <lineage>
        <taxon>unclassified sequences</taxon>
        <taxon>metagenomes</taxon>
        <taxon>ecological metagenomes</taxon>
    </lineage>
</organism>
<keyword evidence="6" id="KW-0808">Transferase</keyword>
<keyword evidence="4" id="KW-1003">Cell membrane</keyword>
<evidence type="ECO:0000256" key="4">
    <source>
        <dbReference type="ARBA" id="ARBA00022475"/>
    </source>
</evidence>
<keyword evidence="7 14" id="KW-0812">Transmembrane</keyword>
<keyword evidence="8" id="KW-0547">Nucleotide-binding</keyword>
<dbReference type="PROSITE" id="PS50109">
    <property type="entry name" value="HIS_KIN"/>
    <property type="match status" value="1"/>
</dbReference>
<keyword evidence="11 14" id="KW-1133">Transmembrane helix</keyword>
<evidence type="ECO:0000256" key="2">
    <source>
        <dbReference type="ARBA" id="ARBA00004651"/>
    </source>
</evidence>
<dbReference type="PANTHER" id="PTHR44936:SF9">
    <property type="entry name" value="SENSOR PROTEIN CREC"/>
    <property type="match status" value="1"/>
</dbReference>
<dbReference type="InterPro" id="IPR004358">
    <property type="entry name" value="Sig_transdc_His_kin-like_C"/>
</dbReference>
<accession>A0A6J7FI83</accession>
<dbReference type="InterPro" id="IPR029151">
    <property type="entry name" value="Sensor-like_sf"/>
</dbReference>
<evidence type="ECO:0000256" key="9">
    <source>
        <dbReference type="ARBA" id="ARBA00022777"/>
    </source>
</evidence>
<dbReference type="SUPFAM" id="SSF55890">
    <property type="entry name" value="Sporulation response regulatory protein Spo0B"/>
    <property type="match status" value="1"/>
</dbReference>
<dbReference type="AlphaFoldDB" id="A0A6J7FI83"/>
<dbReference type="InterPro" id="IPR005467">
    <property type="entry name" value="His_kinase_dom"/>
</dbReference>
<dbReference type="Gene3D" id="3.30.565.10">
    <property type="entry name" value="Histidine kinase-like ATPase, C-terminal domain"/>
    <property type="match status" value="1"/>
</dbReference>
<dbReference type="InterPro" id="IPR035965">
    <property type="entry name" value="PAS-like_dom_sf"/>
</dbReference>
<dbReference type="InterPro" id="IPR003594">
    <property type="entry name" value="HATPase_dom"/>
</dbReference>
<evidence type="ECO:0000256" key="3">
    <source>
        <dbReference type="ARBA" id="ARBA00012438"/>
    </source>
</evidence>
<feature type="domain" description="Histidine kinase" evidence="15">
    <location>
        <begin position="335"/>
        <end position="528"/>
    </location>
</feature>
<evidence type="ECO:0000256" key="14">
    <source>
        <dbReference type="SAM" id="Phobius"/>
    </source>
</evidence>
<dbReference type="CDD" id="cd00130">
    <property type="entry name" value="PAS"/>
    <property type="match status" value="1"/>
</dbReference>
<dbReference type="InterPro" id="IPR050980">
    <property type="entry name" value="2C_sensor_his_kinase"/>
</dbReference>
<evidence type="ECO:0000256" key="12">
    <source>
        <dbReference type="ARBA" id="ARBA00023012"/>
    </source>
</evidence>
<dbReference type="SUPFAM" id="SSF55785">
    <property type="entry name" value="PYP-like sensor domain (PAS domain)"/>
    <property type="match status" value="1"/>
</dbReference>